<dbReference type="PROSITE" id="PS00247">
    <property type="entry name" value="HBGF_FGF"/>
    <property type="match status" value="1"/>
</dbReference>
<dbReference type="Pfam" id="PF00167">
    <property type="entry name" value="FGF"/>
    <property type="match status" value="1"/>
</dbReference>
<dbReference type="InterPro" id="IPR008996">
    <property type="entry name" value="IL1/FGF"/>
</dbReference>
<dbReference type="PANTHER" id="PTHR11486">
    <property type="entry name" value="FIBROBLAST GROWTH FACTOR"/>
    <property type="match status" value="1"/>
</dbReference>
<dbReference type="RefSeq" id="XP_030074600.1">
    <property type="nucleotide sequence ID" value="XM_030218740.1"/>
</dbReference>
<dbReference type="Proteomes" id="UP000515156">
    <property type="component" value="Chromosome 11"/>
</dbReference>
<dbReference type="PRINTS" id="PR00263">
    <property type="entry name" value="HBGFFGF"/>
</dbReference>
<dbReference type="CDD" id="cd23321">
    <property type="entry name" value="beta-trefoil_FGF22"/>
    <property type="match status" value="1"/>
</dbReference>
<proteinExistence type="inferred from homology"/>
<accession>A0A6P7ZGQ2</accession>
<dbReference type="InterPro" id="IPR002209">
    <property type="entry name" value="Fibroblast_GF_fam"/>
</dbReference>
<dbReference type="Gene3D" id="2.80.10.50">
    <property type="match status" value="1"/>
</dbReference>
<dbReference type="FunFam" id="2.80.10.50:FF:000004">
    <property type="entry name" value="Fibroblast growth factor"/>
    <property type="match status" value="1"/>
</dbReference>
<dbReference type="FunCoup" id="A0A6P7ZGQ2">
    <property type="interactions" value="773"/>
</dbReference>
<evidence type="ECO:0000256" key="1">
    <source>
        <dbReference type="ARBA" id="ARBA00007936"/>
    </source>
</evidence>
<evidence type="ECO:0000313" key="4">
    <source>
        <dbReference type="Proteomes" id="UP000515156"/>
    </source>
</evidence>
<dbReference type="OrthoDB" id="10008525at2759"/>
<dbReference type="AlphaFoldDB" id="A0A6P7ZGQ2"/>
<sequence>MLVMCPWILTDALHVSISLAVSVITLLSSSVSGTWYCPELAVQTSLDRSFFFTIKSQHPSSYHHLEGDIRWRQLYSATNYFLHIDHSGRVEGKRWKDCPNSVLEIRSVNVGVVAIKSVHTGLFLAMDKHGKLYGTKLYSPNCKFKERIEENGYNTYASLPWRHRRRPMFISLNSRGRPSRGYKTSRKHSSTHFLPMLLPPTTS</sequence>
<dbReference type="PRINTS" id="PR00262">
    <property type="entry name" value="IL1HBGF"/>
</dbReference>
<keyword evidence="4" id="KW-1185">Reference proteome</keyword>
<dbReference type="InParanoid" id="A0A6P7ZGQ2"/>
<keyword evidence="2" id="KW-0339">Growth factor</keyword>
<evidence type="ECO:0000256" key="2">
    <source>
        <dbReference type="ARBA" id="ARBA00023030"/>
    </source>
</evidence>
<dbReference type="KEGG" id="muo:115480225"/>
<gene>
    <name evidence="5" type="primary">FGF22</name>
</gene>
<name>A0A6P7ZGQ2_9AMPH</name>
<reference evidence="4" key="1">
    <citation type="submission" date="2024-06" db="UniProtKB">
        <authorList>
            <consortium name="RefSeq"/>
        </authorList>
    </citation>
    <scope>NUCLEOTIDE SEQUENCE [LARGE SCALE GENOMIC DNA]</scope>
</reference>
<dbReference type="SMART" id="SM00442">
    <property type="entry name" value="FGF"/>
    <property type="match status" value="1"/>
</dbReference>
<evidence type="ECO:0000313" key="5">
    <source>
        <dbReference type="RefSeq" id="XP_030074600.1"/>
    </source>
</evidence>
<comment type="similarity">
    <text evidence="1 3">Belongs to the heparin-binding growth factors family.</text>
</comment>
<protein>
    <recommendedName>
        <fullName evidence="3">Fibroblast growth factor</fullName>
        <shortName evidence="3">FGF</shortName>
    </recommendedName>
</protein>
<dbReference type="GeneID" id="115480225"/>
<evidence type="ECO:0000256" key="3">
    <source>
        <dbReference type="RuleBase" id="RU049442"/>
    </source>
</evidence>
<reference evidence="5" key="2">
    <citation type="submission" date="2025-08" db="UniProtKB">
        <authorList>
            <consortium name="RefSeq"/>
        </authorList>
    </citation>
    <scope>IDENTIFICATION</scope>
</reference>
<organism evidence="4 5">
    <name type="scientific">Microcaecilia unicolor</name>
    <dbReference type="NCBI Taxonomy" id="1415580"/>
    <lineage>
        <taxon>Eukaryota</taxon>
        <taxon>Metazoa</taxon>
        <taxon>Chordata</taxon>
        <taxon>Craniata</taxon>
        <taxon>Vertebrata</taxon>
        <taxon>Euteleostomi</taxon>
        <taxon>Amphibia</taxon>
        <taxon>Gymnophiona</taxon>
        <taxon>Siphonopidae</taxon>
        <taxon>Microcaecilia</taxon>
    </lineage>
</organism>
<dbReference type="CTD" id="27006"/>
<dbReference type="GO" id="GO:0008083">
    <property type="term" value="F:growth factor activity"/>
    <property type="evidence" value="ECO:0007669"/>
    <property type="project" value="UniProtKB-KW"/>
</dbReference>
<dbReference type="SUPFAM" id="SSF50353">
    <property type="entry name" value="Cytokine"/>
    <property type="match status" value="1"/>
</dbReference>